<dbReference type="Gene3D" id="3.40.50.300">
    <property type="entry name" value="P-loop containing nucleotide triphosphate hydrolases"/>
    <property type="match status" value="1"/>
</dbReference>
<keyword evidence="3" id="KW-1185">Reference proteome</keyword>
<dbReference type="STRING" id="515622.bpr_I2381"/>
<protein>
    <recommendedName>
        <fullName evidence="1">HPr kinase/phosphorylase C-terminal domain-containing protein</fullName>
    </recommendedName>
</protein>
<evidence type="ECO:0000259" key="1">
    <source>
        <dbReference type="Pfam" id="PF07475"/>
    </source>
</evidence>
<dbReference type="InterPro" id="IPR011104">
    <property type="entry name" value="Hpr_kin/Pase_C"/>
</dbReference>
<dbReference type="InterPro" id="IPR027417">
    <property type="entry name" value="P-loop_NTPase"/>
</dbReference>
<dbReference type="AlphaFoldDB" id="E0RZJ8"/>
<feature type="domain" description="HPr kinase/phosphorylase C-terminal" evidence="1">
    <location>
        <begin position="112"/>
        <end position="159"/>
    </location>
</feature>
<dbReference type="KEGG" id="bpb:bpr_I2381"/>
<dbReference type="SUPFAM" id="SSF53795">
    <property type="entry name" value="PEP carboxykinase-like"/>
    <property type="match status" value="1"/>
</dbReference>
<name>E0RZJ8_BUTPB</name>
<dbReference type="eggNOG" id="COG1493">
    <property type="taxonomic scope" value="Bacteria"/>
</dbReference>
<evidence type="ECO:0000313" key="2">
    <source>
        <dbReference type="EMBL" id="ADL35114.1"/>
    </source>
</evidence>
<dbReference type="GO" id="GO:0006109">
    <property type="term" value="P:regulation of carbohydrate metabolic process"/>
    <property type="evidence" value="ECO:0007669"/>
    <property type="project" value="InterPro"/>
</dbReference>
<reference evidence="2" key="1">
    <citation type="journal article" date="2010" name="PLoS ONE">
        <title>The glycobiome of the rumen bacterium Butyrivibrio proteoclasticus B316(T) highlights adaptation to a polysaccharide-rich environment.</title>
        <authorList>
            <person name="Kelly W.J."/>
            <person name="Leahy S.C."/>
            <person name="Altermann E."/>
            <person name="Yeoman C.J."/>
            <person name="Dunne J.C."/>
            <person name="Kong Z."/>
            <person name="Pacheco D.M."/>
            <person name="Li D."/>
            <person name="Noel S.J."/>
            <person name="Moon C.D."/>
            <person name="Cookson A.L."/>
            <person name="Attwood G.T."/>
        </authorList>
    </citation>
    <scope>NUCLEOTIDE SEQUENCE [LARGE SCALE GENOMIC DNA]</scope>
    <source>
        <strain evidence="2">B316</strain>
    </source>
</reference>
<evidence type="ECO:0000313" key="3">
    <source>
        <dbReference type="Proteomes" id="UP000001299"/>
    </source>
</evidence>
<dbReference type="GO" id="GO:0000155">
    <property type="term" value="F:phosphorelay sensor kinase activity"/>
    <property type="evidence" value="ECO:0007669"/>
    <property type="project" value="InterPro"/>
</dbReference>
<dbReference type="HOGENOM" id="CLU_073290_1_0_9"/>
<gene>
    <name evidence="2" type="ordered locus">bpr_I2381</name>
</gene>
<dbReference type="EMBL" id="CP001810">
    <property type="protein sequence ID" value="ADL35114.1"/>
    <property type="molecule type" value="Genomic_DNA"/>
</dbReference>
<accession>E0RZJ8</accession>
<dbReference type="RefSeq" id="WP_013281767.1">
    <property type="nucleotide sequence ID" value="NC_014387.1"/>
</dbReference>
<dbReference type="GO" id="GO:0005524">
    <property type="term" value="F:ATP binding"/>
    <property type="evidence" value="ECO:0007669"/>
    <property type="project" value="InterPro"/>
</dbReference>
<proteinExistence type="predicted"/>
<organism evidence="2 3">
    <name type="scientific">Butyrivibrio proteoclasticus (strain ATCC 51982 / DSM 14932 / B316)</name>
    <name type="common">Clostridium proteoclasticum</name>
    <dbReference type="NCBI Taxonomy" id="515622"/>
    <lineage>
        <taxon>Bacteria</taxon>
        <taxon>Bacillati</taxon>
        <taxon>Bacillota</taxon>
        <taxon>Clostridia</taxon>
        <taxon>Lachnospirales</taxon>
        <taxon>Lachnospiraceae</taxon>
        <taxon>Butyrivibrio</taxon>
    </lineage>
</organism>
<dbReference type="Pfam" id="PF07475">
    <property type="entry name" value="Hpr_kinase_C"/>
    <property type="match status" value="1"/>
</dbReference>
<sequence>MYRYSLYGLIAESNTEFPQLLECNKQGEADITIDISKEKTLKEKYRSLLEKGHIHFFTEHGVWFHNQAGDFLVETINEKTRMICEKNENTDVGIARSFLMGNGIALAMTQRKKIVLHGSTVSIGDKTVLVCGDSGTGKSTTSMALIDEGGKLLADDISVLDVGKDGLVYSYPGFPEQKLCRDAAESNGYDLEKLRYIDEDRDKFSVDRRDIFVNEKRKVDAMVSLHIIPRAVNDEEYVNGVKLRFIDGAEKVNAITSRFFLEWLYGYGIGLEPDEMLKCVYLAGQINIIDVTRVRGVETKKEVVDRILENI</sequence>
<dbReference type="Proteomes" id="UP000001299">
    <property type="component" value="Chromosome 1"/>
</dbReference>